<dbReference type="PANTHER" id="PTHR26451:SF886">
    <property type="entry name" value="GROWTH HORMONE SECRETAGOGUE RECEPTOR TYPE 1-LIKE-RELATED"/>
    <property type="match status" value="1"/>
</dbReference>
<dbReference type="GO" id="GO:0005549">
    <property type="term" value="F:odorant binding"/>
    <property type="evidence" value="ECO:0007669"/>
    <property type="project" value="TreeGrafter"/>
</dbReference>
<proteinExistence type="predicted"/>
<dbReference type="GO" id="GO:0016020">
    <property type="term" value="C:membrane"/>
    <property type="evidence" value="ECO:0007669"/>
    <property type="project" value="UniProtKB-SubCell"/>
</dbReference>
<comment type="subcellular location">
    <subcellularLocation>
        <location evidence="1">Membrane</location>
    </subcellularLocation>
</comment>
<reference evidence="7" key="3">
    <citation type="submission" date="2025-09" db="UniProtKB">
        <authorList>
            <consortium name="Ensembl"/>
        </authorList>
    </citation>
    <scope>IDENTIFICATION</scope>
</reference>
<dbReference type="Ensembl" id="ENSECRT00000014479.1">
    <property type="protein sequence ID" value="ENSECRP00000014232.1"/>
    <property type="gene ID" value="ENSECRG00000009501.1"/>
</dbReference>
<dbReference type="SUPFAM" id="SSF81321">
    <property type="entry name" value="Family A G protein-coupled receptor-like"/>
    <property type="match status" value="1"/>
</dbReference>
<evidence type="ECO:0000313" key="8">
    <source>
        <dbReference type="Proteomes" id="UP000694620"/>
    </source>
</evidence>
<dbReference type="Gene3D" id="1.20.1070.10">
    <property type="entry name" value="Rhodopsin 7-helix transmembrane proteins"/>
    <property type="match status" value="1"/>
</dbReference>
<keyword evidence="8" id="KW-1185">Reference proteome</keyword>
<evidence type="ECO:0000256" key="2">
    <source>
        <dbReference type="ARBA" id="ARBA00022692"/>
    </source>
</evidence>
<evidence type="ECO:0000256" key="1">
    <source>
        <dbReference type="ARBA" id="ARBA00004370"/>
    </source>
</evidence>
<feature type="transmembrane region" description="Helical" evidence="5">
    <location>
        <begin position="238"/>
        <end position="261"/>
    </location>
</feature>
<keyword evidence="2 5" id="KW-0812">Transmembrane</keyword>
<dbReference type="PANTHER" id="PTHR26451">
    <property type="entry name" value="G_PROTEIN_RECEP_F1_2 DOMAIN-CONTAINING PROTEIN"/>
    <property type="match status" value="1"/>
</dbReference>
<evidence type="ECO:0000259" key="6">
    <source>
        <dbReference type="PROSITE" id="PS50262"/>
    </source>
</evidence>
<evidence type="ECO:0000256" key="5">
    <source>
        <dbReference type="SAM" id="Phobius"/>
    </source>
</evidence>
<dbReference type="InterPro" id="IPR052921">
    <property type="entry name" value="GPCR1_Superfamily_Member"/>
</dbReference>
<dbReference type="Pfam" id="PF00001">
    <property type="entry name" value="7tm_1"/>
    <property type="match status" value="1"/>
</dbReference>
<dbReference type="InterPro" id="IPR000276">
    <property type="entry name" value="GPCR_Rhodpsn"/>
</dbReference>
<dbReference type="Proteomes" id="UP000694620">
    <property type="component" value="Chromosome 4"/>
</dbReference>
<name>A0A8C4SBB4_ERPCA</name>
<dbReference type="GO" id="GO:0004930">
    <property type="term" value="F:G protein-coupled receptor activity"/>
    <property type="evidence" value="ECO:0007669"/>
    <property type="project" value="InterPro"/>
</dbReference>
<dbReference type="PROSITE" id="PS50262">
    <property type="entry name" value="G_PROTEIN_RECEP_F1_2"/>
    <property type="match status" value="1"/>
</dbReference>
<feature type="transmembrane region" description="Helical" evidence="5">
    <location>
        <begin position="31"/>
        <end position="53"/>
    </location>
</feature>
<organism evidence="7 8">
    <name type="scientific">Erpetoichthys calabaricus</name>
    <name type="common">Rope fish</name>
    <name type="synonym">Calamoichthys calabaricus</name>
    <dbReference type="NCBI Taxonomy" id="27687"/>
    <lineage>
        <taxon>Eukaryota</taxon>
        <taxon>Metazoa</taxon>
        <taxon>Chordata</taxon>
        <taxon>Craniata</taxon>
        <taxon>Vertebrata</taxon>
        <taxon>Euteleostomi</taxon>
        <taxon>Actinopterygii</taxon>
        <taxon>Polypteriformes</taxon>
        <taxon>Polypteridae</taxon>
        <taxon>Erpetoichthys</taxon>
    </lineage>
</organism>
<feature type="transmembrane region" description="Helical" evidence="5">
    <location>
        <begin position="97"/>
        <end position="121"/>
    </location>
</feature>
<feature type="transmembrane region" description="Helical" evidence="5">
    <location>
        <begin position="273"/>
        <end position="293"/>
    </location>
</feature>
<keyword evidence="4 5" id="KW-0472">Membrane</keyword>
<dbReference type="GeneTree" id="ENSGT00940000163324"/>
<dbReference type="FunFam" id="1.20.1070.10:FF:000096">
    <property type="entry name" value="Odorant receptor 131-2"/>
    <property type="match status" value="1"/>
</dbReference>
<accession>A0A8C4SBB4</accession>
<dbReference type="AlphaFoldDB" id="A0A8C4SBB4"/>
<feature type="transmembrane region" description="Helical" evidence="5">
    <location>
        <begin position="200"/>
        <end position="218"/>
    </location>
</feature>
<feature type="transmembrane region" description="Helical" evidence="5">
    <location>
        <begin position="65"/>
        <end position="91"/>
    </location>
</feature>
<feature type="transmembrane region" description="Helical" evidence="5">
    <location>
        <begin position="142"/>
        <end position="165"/>
    </location>
</feature>
<dbReference type="CDD" id="cd00637">
    <property type="entry name" value="7tm_classA_rhodopsin-like"/>
    <property type="match status" value="1"/>
</dbReference>
<sequence length="321" mass="36886">MNSEFRNTSQTNTSKVLILSQSTMVANSKMAVAQVLVCIFLYINCIMLFSFFIKDSFRQDSRYILFAHMLLVDTIVLLMVDLGVLMSYFYLLLPAGLCILICTFMEVLTTYIPLTLTAMCLERYIAICIPLRHAEISTIQRTMLGILLIWILGFIFSSTDLFIIIVTQPNSFYFVDYICSYEMMLLYIWQADLRSVSRLLLFLAIFIFILFTYVKIMYVAKAASAEKTSAFKARNTVILHAVQLLLSLTVLICPFVETAIMQVDFQVFLNVRYFNFIIFTLFPRCLSSLIYGVRDDKFNMVFQHYLICGLSKKVSSSILSG</sequence>
<dbReference type="InterPro" id="IPR017452">
    <property type="entry name" value="GPCR_Rhodpsn_7TM"/>
</dbReference>
<dbReference type="GO" id="GO:0004984">
    <property type="term" value="F:olfactory receptor activity"/>
    <property type="evidence" value="ECO:0007669"/>
    <property type="project" value="TreeGrafter"/>
</dbReference>
<reference evidence="7" key="2">
    <citation type="submission" date="2025-08" db="UniProtKB">
        <authorList>
            <consortium name="Ensembl"/>
        </authorList>
    </citation>
    <scope>IDENTIFICATION</scope>
</reference>
<keyword evidence="3 5" id="KW-1133">Transmembrane helix</keyword>
<evidence type="ECO:0000256" key="3">
    <source>
        <dbReference type="ARBA" id="ARBA00022989"/>
    </source>
</evidence>
<evidence type="ECO:0000256" key="4">
    <source>
        <dbReference type="ARBA" id="ARBA00023136"/>
    </source>
</evidence>
<protein>
    <recommendedName>
        <fullName evidence="6">G-protein coupled receptors family 1 profile domain-containing protein</fullName>
    </recommendedName>
</protein>
<evidence type="ECO:0000313" key="7">
    <source>
        <dbReference type="Ensembl" id="ENSECRP00000014232.1"/>
    </source>
</evidence>
<reference evidence="7" key="1">
    <citation type="submission" date="2021-06" db="EMBL/GenBank/DDBJ databases">
        <authorList>
            <consortium name="Wellcome Sanger Institute Data Sharing"/>
        </authorList>
    </citation>
    <scope>NUCLEOTIDE SEQUENCE [LARGE SCALE GENOMIC DNA]</scope>
</reference>
<feature type="domain" description="G-protein coupled receptors family 1 profile" evidence="6">
    <location>
        <begin position="43"/>
        <end position="291"/>
    </location>
</feature>